<protein>
    <recommendedName>
        <fullName evidence="17">Golgi-resident adenosine 3',5'-bisphosphate 3'-phosphatase</fullName>
        <ecNumber evidence="5">3.1.3.7</ecNumber>
    </recommendedName>
    <alternativeName>
        <fullName evidence="21">3'(2'), 5'-bisphosphate nucleotidase 2</fullName>
    </alternativeName>
    <alternativeName>
        <fullName evidence="20">Inositol monophosphatase domain-containing protein 1</fullName>
    </alternativeName>
    <alternativeName>
        <fullName evidence="19">Myo-inositol monophosphatase A3</fullName>
    </alternativeName>
    <alternativeName>
        <fullName evidence="18">Phosphoadenosine phosphate 3'-nucleotidase</fullName>
    </alternativeName>
</protein>
<dbReference type="GO" id="GO:0002063">
    <property type="term" value="P:chondrocyte development"/>
    <property type="evidence" value="ECO:0007669"/>
    <property type="project" value="Ensembl"/>
</dbReference>
<keyword evidence="13" id="KW-0333">Golgi apparatus</keyword>
<dbReference type="CDD" id="cd01640">
    <property type="entry name" value="IPPase"/>
    <property type="match status" value="1"/>
</dbReference>
<dbReference type="GO" id="GO:0046872">
    <property type="term" value="F:metal ion binding"/>
    <property type="evidence" value="ECO:0007669"/>
    <property type="project" value="UniProtKB-KW"/>
</dbReference>
<evidence type="ECO:0000313" key="26">
    <source>
        <dbReference type="Ensembl" id="ENSCHIP00000009669.1"/>
    </source>
</evidence>
<comment type="function">
    <text evidence="22">Exhibits 3'-nucleotidase activity toward adenosine 3',5'-bisphosphate (PAP), namely hydrolyzes adenosine 3',5'-bisphosphate into adenosine 5'-monophosphate (AMP) and a phosphate. May play a role in the formation of skeletal elements derived through endochondral ossification, possibly by clearing adenosine 3',5'-bisphosphate produced by Golgi sulfotransferases during glycosaminoglycan sulfation. Has no activity toward 3'-phosphoadenosine 5'-phosphosulfate (PAPS) or inositol phosphate (IP) substrates including I(1)P, I(1,4)P2, I(1,3,4)P3, I(1,4,5)P3 and I(1,3,4,5)P4.</text>
</comment>
<evidence type="ECO:0000256" key="24">
    <source>
        <dbReference type="SAM" id="MobiDB-lite"/>
    </source>
</evidence>
<dbReference type="GO" id="GO:0050654">
    <property type="term" value="P:chondroitin sulfate proteoglycan metabolic process"/>
    <property type="evidence" value="ECO:0007669"/>
    <property type="project" value="Ensembl"/>
</dbReference>
<feature type="binding site" evidence="23">
    <location>
        <position position="174"/>
    </location>
    <ligand>
        <name>Mg(2+)</name>
        <dbReference type="ChEBI" id="CHEBI:18420"/>
        <label>1</label>
        <note>catalytic</note>
    </ligand>
</feature>
<name>A0A452ECI8_CAPHI</name>
<organism evidence="26 27">
    <name type="scientific">Capra hircus</name>
    <name type="common">Goat</name>
    <dbReference type="NCBI Taxonomy" id="9925"/>
    <lineage>
        <taxon>Eukaryota</taxon>
        <taxon>Metazoa</taxon>
        <taxon>Chordata</taxon>
        <taxon>Craniata</taxon>
        <taxon>Vertebrata</taxon>
        <taxon>Euteleostomi</taxon>
        <taxon>Mammalia</taxon>
        <taxon>Eutheria</taxon>
        <taxon>Laurasiatheria</taxon>
        <taxon>Artiodactyla</taxon>
        <taxon>Ruminantia</taxon>
        <taxon>Pecora</taxon>
        <taxon>Bovidae</taxon>
        <taxon>Caprinae</taxon>
        <taxon>Capra</taxon>
    </lineage>
</organism>
<feature type="binding site" evidence="23">
    <location>
        <position position="133"/>
    </location>
    <ligand>
        <name>Mg(2+)</name>
        <dbReference type="ChEBI" id="CHEBI:18420"/>
        <label>1</label>
        <note>catalytic</note>
    </ligand>
</feature>
<keyword evidence="15" id="KW-0325">Glycoprotein</keyword>
<dbReference type="GO" id="GO:0097657">
    <property type="term" value="F:3',5'-nucleotide bisphosphate phosphatase activity"/>
    <property type="evidence" value="ECO:0007669"/>
    <property type="project" value="Ensembl"/>
</dbReference>
<reference evidence="26 27" key="1">
    <citation type="submission" date="2016-04" db="EMBL/GenBank/DDBJ databases">
        <title>Polished mammalian reference genomes with single-molecule sequencing and chromosome conformation capture applied to the Capra hircus genome.</title>
        <authorList>
            <person name="Bickhart D.M."/>
            <person name="Koren S."/>
            <person name="Rosen B."/>
            <person name="Hastie A."/>
            <person name="Liachko I."/>
            <person name="Sullivan S.T."/>
            <person name="Burton J."/>
            <person name="Sayre B.L."/>
            <person name="Huson H.J."/>
            <person name="Lee J."/>
            <person name="Lam E."/>
            <person name="Kelley C.M."/>
            <person name="Hutchison J.L."/>
            <person name="Zhou Y."/>
            <person name="Sun J."/>
            <person name="Crisa A."/>
            <person name="Schwartz J.C."/>
            <person name="Hammond J.A."/>
            <person name="Schroeder S.G."/>
            <person name="Liu G.E."/>
            <person name="Dunham M."/>
            <person name="Shendure J."/>
            <person name="Sonstegard T.S."/>
            <person name="Phillippy A.M."/>
            <person name="Van Tassell C.P."/>
            <person name="Smith T.P."/>
        </authorList>
    </citation>
    <scope>NUCLEOTIDE SEQUENCE [LARGE SCALE GENOMIC DNA]</scope>
</reference>
<accession>A0A452ECI8</accession>
<keyword evidence="11 25" id="KW-1133">Transmembrane helix</keyword>
<keyword evidence="12" id="KW-0007">Acetylation</keyword>
<feature type="binding site" evidence="23">
    <location>
        <position position="177"/>
    </location>
    <ligand>
        <name>Mg(2+)</name>
        <dbReference type="ChEBI" id="CHEBI:18420"/>
        <label>1</label>
        <note>catalytic</note>
    </ligand>
</feature>
<dbReference type="GO" id="GO:0001958">
    <property type="term" value="P:endochondral ossification"/>
    <property type="evidence" value="ECO:0007669"/>
    <property type="project" value="Ensembl"/>
</dbReference>
<evidence type="ECO:0000256" key="6">
    <source>
        <dbReference type="ARBA" id="ARBA00022692"/>
    </source>
</evidence>
<feature type="binding site" evidence="23">
    <location>
        <position position="176"/>
    </location>
    <ligand>
        <name>Mg(2+)</name>
        <dbReference type="ChEBI" id="CHEBI:18420"/>
        <label>1</label>
        <note>catalytic</note>
    </ligand>
</feature>
<keyword evidence="10" id="KW-0735">Signal-anchor</keyword>
<evidence type="ECO:0000256" key="16">
    <source>
        <dbReference type="ARBA" id="ARBA00037848"/>
    </source>
</evidence>
<evidence type="ECO:0000256" key="17">
    <source>
        <dbReference type="ARBA" id="ARBA00039400"/>
    </source>
</evidence>
<evidence type="ECO:0000256" key="12">
    <source>
        <dbReference type="ARBA" id="ARBA00022990"/>
    </source>
</evidence>
<dbReference type="EMBL" id="LWLT01000011">
    <property type="status" value="NOT_ANNOTATED_CDS"/>
    <property type="molecule type" value="Genomic_DNA"/>
</dbReference>
<evidence type="ECO:0000256" key="2">
    <source>
        <dbReference type="ARBA" id="ARBA00001946"/>
    </source>
</evidence>
<evidence type="ECO:0000256" key="15">
    <source>
        <dbReference type="ARBA" id="ARBA00023180"/>
    </source>
</evidence>
<evidence type="ECO:0000256" key="10">
    <source>
        <dbReference type="ARBA" id="ARBA00022968"/>
    </source>
</evidence>
<evidence type="ECO:0000256" key="18">
    <source>
        <dbReference type="ARBA" id="ARBA00042064"/>
    </source>
</evidence>
<dbReference type="GO" id="GO:0009791">
    <property type="term" value="P:post-embryonic development"/>
    <property type="evidence" value="ECO:0007669"/>
    <property type="project" value="Ensembl"/>
</dbReference>
<comment type="catalytic activity">
    <reaction evidence="1">
        <text>adenosine 3',5'-bisphosphate + H2O = AMP + phosphate</text>
        <dbReference type="Rhea" id="RHEA:10040"/>
        <dbReference type="ChEBI" id="CHEBI:15377"/>
        <dbReference type="ChEBI" id="CHEBI:43474"/>
        <dbReference type="ChEBI" id="CHEBI:58343"/>
        <dbReference type="ChEBI" id="CHEBI:456215"/>
        <dbReference type="EC" id="3.1.3.7"/>
    </reaction>
</comment>
<comment type="subcellular location">
    <subcellularLocation>
        <location evidence="16">Golgi apparatus</location>
        <location evidence="16">trans-Golgi network membrane</location>
        <topology evidence="16">Single-pass type II membrane protein</topology>
    </subcellularLocation>
</comment>
<dbReference type="SUPFAM" id="SSF56655">
    <property type="entry name" value="Carbohydrate phosphatase"/>
    <property type="match status" value="1"/>
</dbReference>
<dbReference type="InterPro" id="IPR050725">
    <property type="entry name" value="CysQ/Inositol_MonoPase"/>
</dbReference>
<proteinExistence type="inferred from homology"/>
<evidence type="ECO:0000256" key="20">
    <source>
        <dbReference type="ARBA" id="ARBA00042166"/>
    </source>
</evidence>
<feature type="binding site" evidence="23">
    <location>
        <position position="300"/>
    </location>
    <ligand>
        <name>Mg(2+)</name>
        <dbReference type="ChEBI" id="CHEBI:18420"/>
        <label>1</label>
        <note>catalytic</note>
    </ligand>
</feature>
<evidence type="ECO:0000256" key="4">
    <source>
        <dbReference type="ARBA" id="ARBA00009759"/>
    </source>
</evidence>
<dbReference type="STRING" id="9925.ENSCHIP00000009669"/>
<dbReference type="FunFam" id="3.40.190.80:FF:000007">
    <property type="entry name" value="Blast:Putative inositol monophosphatase 3"/>
    <property type="match status" value="1"/>
</dbReference>
<dbReference type="GO" id="GO:0046854">
    <property type="term" value="P:phosphatidylinositol phosphate biosynthetic process"/>
    <property type="evidence" value="ECO:0007669"/>
    <property type="project" value="InterPro"/>
</dbReference>
<keyword evidence="27" id="KW-1185">Reference proteome</keyword>
<feature type="region of interest" description="Disordered" evidence="24">
    <location>
        <begin position="86"/>
        <end position="106"/>
    </location>
</feature>
<dbReference type="GO" id="GO:0008254">
    <property type="term" value="F:3'-nucleotidase activity"/>
    <property type="evidence" value="ECO:0007669"/>
    <property type="project" value="Ensembl"/>
</dbReference>
<dbReference type="PANTHER" id="PTHR43028:SF6">
    <property type="entry name" value="GOLGI-RESIDENT ADENOSINE 3',5'-BISPHOSPHATE 3'-PHOSPHATASE"/>
    <property type="match status" value="1"/>
</dbReference>
<dbReference type="InterPro" id="IPR020550">
    <property type="entry name" value="Inositol_monophosphatase_CS"/>
</dbReference>
<evidence type="ECO:0000256" key="8">
    <source>
        <dbReference type="ARBA" id="ARBA00022801"/>
    </source>
</evidence>
<keyword evidence="6 25" id="KW-0812">Transmembrane</keyword>
<keyword evidence="9 23" id="KW-0460">Magnesium</keyword>
<dbReference type="GO" id="GO:0005829">
    <property type="term" value="C:cytosol"/>
    <property type="evidence" value="ECO:0007669"/>
    <property type="project" value="Ensembl"/>
</dbReference>
<dbReference type="Bgee" id="ENSCHIG00000012443">
    <property type="expression patterns" value="Expressed in descending colon and 16 other cell types or tissues"/>
</dbReference>
<dbReference type="GeneTree" id="ENSGT00940000160216"/>
<dbReference type="Proteomes" id="UP000291000">
    <property type="component" value="Chromosome 14"/>
</dbReference>
<sequence>MAPMGIRLSPLGVAVFCLLGLGVLYHLYSGFLAGRFSLFGLGGEPGGGAAGPAASADGGTVDLREMLAVSVLAAVRGGEEVRRVRESNVLHEKSKGKTREGADDKMTSGDVLSNRKMFYLLKTAFPSVQINTEEHVDAADQEVILWDRKIPEDILKEIATPQEVPAESVTVWIDPLDATQEYTEDLRKYVTTMVCVAVNGKPVLGVIHKPFSEYTAWAMVDGGANVKARTSYNEKTPRIVVSRSHSGMVKQVALQTFGNQTTIIPAGGAGYKVLALLDVPDKNQEKADLYIHVTYIKKWDICAGNAILKALGGHMTTLSGEEISYTGSDGIEGGLLASIRMNHQALVRKLPDLEKTGHKTLYQDTPMRKPSCVRQMISPINTGDTASQVIFRSASLQRLHLSSQIISSKPSSSSVFSYGGIVYWR</sequence>
<dbReference type="PANTHER" id="PTHR43028">
    <property type="entry name" value="3'(2'),5'-BISPHOSPHATE NUCLEOTIDASE 1"/>
    <property type="match status" value="1"/>
</dbReference>
<evidence type="ECO:0000313" key="27">
    <source>
        <dbReference type="Proteomes" id="UP000291000"/>
    </source>
</evidence>
<evidence type="ECO:0000256" key="25">
    <source>
        <dbReference type="SAM" id="Phobius"/>
    </source>
</evidence>
<comment type="similarity">
    <text evidence="4">Belongs to the inositol monophosphatase superfamily.</text>
</comment>
<dbReference type="GO" id="GO:0042733">
    <property type="term" value="P:embryonic digit morphogenesis"/>
    <property type="evidence" value="ECO:0007669"/>
    <property type="project" value="Ensembl"/>
</dbReference>
<feature type="transmembrane region" description="Helical" evidence="25">
    <location>
        <begin position="6"/>
        <end position="28"/>
    </location>
</feature>
<gene>
    <name evidence="26" type="primary">BPNT2</name>
</gene>
<evidence type="ECO:0000256" key="19">
    <source>
        <dbReference type="ARBA" id="ARBA00042119"/>
    </source>
</evidence>
<comment type="cofactor">
    <cofactor evidence="2 23">
        <name>Mg(2+)</name>
        <dbReference type="ChEBI" id="CHEBI:18420"/>
    </cofactor>
</comment>
<reference evidence="26" key="3">
    <citation type="submission" date="2025-09" db="UniProtKB">
        <authorList>
            <consortium name="Ensembl"/>
        </authorList>
    </citation>
    <scope>IDENTIFICATION</scope>
</reference>
<evidence type="ECO:0000256" key="22">
    <source>
        <dbReference type="ARBA" id="ARBA00046205"/>
    </source>
</evidence>
<dbReference type="Gene3D" id="3.30.540.10">
    <property type="entry name" value="Fructose-1,6-Bisphosphatase, subunit A, domain 1"/>
    <property type="match status" value="1"/>
</dbReference>
<reference evidence="26" key="2">
    <citation type="submission" date="2025-08" db="UniProtKB">
        <authorList>
            <consortium name="Ensembl"/>
        </authorList>
    </citation>
    <scope>IDENTIFICATION</scope>
</reference>
<dbReference type="PROSITE" id="PS00630">
    <property type="entry name" value="IMP_2"/>
    <property type="match status" value="1"/>
</dbReference>
<dbReference type="Ensembl" id="ENSCHIT00000017440.1">
    <property type="protein sequence ID" value="ENSCHIP00000009669.1"/>
    <property type="gene ID" value="ENSCHIG00000012443.1"/>
</dbReference>
<keyword evidence="14 25" id="KW-0472">Membrane</keyword>
<evidence type="ECO:0000256" key="14">
    <source>
        <dbReference type="ARBA" id="ARBA00023136"/>
    </source>
</evidence>
<dbReference type="FunFam" id="3.30.540.10:FF:000012">
    <property type="entry name" value="Blast:Putative inositol monophosphatase 3"/>
    <property type="match status" value="1"/>
</dbReference>
<evidence type="ECO:0000256" key="23">
    <source>
        <dbReference type="PIRSR" id="PIRSR600760-2"/>
    </source>
</evidence>
<evidence type="ECO:0000256" key="5">
    <source>
        <dbReference type="ARBA" id="ARBA00012633"/>
    </source>
</evidence>
<evidence type="ECO:0000256" key="13">
    <source>
        <dbReference type="ARBA" id="ARBA00023034"/>
    </source>
</evidence>
<evidence type="ECO:0000256" key="9">
    <source>
        <dbReference type="ARBA" id="ARBA00022842"/>
    </source>
</evidence>
<comment type="pathway">
    <text evidence="3">Sulfur metabolism.</text>
</comment>
<dbReference type="EC" id="3.1.3.7" evidence="5"/>
<keyword evidence="7 23" id="KW-0479">Metal-binding</keyword>
<evidence type="ECO:0000256" key="3">
    <source>
        <dbReference type="ARBA" id="ARBA00004678"/>
    </source>
</evidence>
<dbReference type="Gene3D" id="3.40.190.80">
    <property type="match status" value="1"/>
</dbReference>
<evidence type="ECO:0000256" key="11">
    <source>
        <dbReference type="ARBA" id="ARBA00022989"/>
    </source>
</evidence>
<keyword evidence="8" id="KW-0378">Hydrolase</keyword>
<dbReference type="GO" id="GO:0032588">
    <property type="term" value="C:trans-Golgi network membrane"/>
    <property type="evidence" value="ECO:0007669"/>
    <property type="project" value="Ensembl"/>
</dbReference>
<dbReference type="Pfam" id="PF00459">
    <property type="entry name" value="Inositol_P"/>
    <property type="match status" value="1"/>
</dbReference>
<dbReference type="InterPro" id="IPR000760">
    <property type="entry name" value="Inositol_monophosphatase-like"/>
</dbReference>
<dbReference type="AlphaFoldDB" id="A0A452ECI8"/>
<evidence type="ECO:0000256" key="1">
    <source>
        <dbReference type="ARBA" id="ARBA00001625"/>
    </source>
</evidence>
<dbReference type="GO" id="GO:0016604">
    <property type="term" value="C:nuclear body"/>
    <property type="evidence" value="ECO:0007669"/>
    <property type="project" value="Ensembl"/>
</dbReference>
<dbReference type="GO" id="GO:0008441">
    <property type="term" value="F:3'(2'),5'-bisphosphate nucleotidase activity"/>
    <property type="evidence" value="ECO:0007669"/>
    <property type="project" value="UniProtKB-EC"/>
</dbReference>
<evidence type="ECO:0000256" key="7">
    <source>
        <dbReference type="ARBA" id="ARBA00022723"/>
    </source>
</evidence>
<evidence type="ECO:0000256" key="21">
    <source>
        <dbReference type="ARBA" id="ARBA00043030"/>
    </source>
</evidence>